<dbReference type="Pfam" id="PF14833">
    <property type="entry name" value="NAD_binding_11"/>
    <property type="match status" value="1"/>
</dbReference>
<dbReference type="EMBL" id="SNVJ01000020">
    <property type="protein sequence ID" value="MXP65332.1"/>
    <property type="molecule type" value="Genomic_DNA"/>
</dbReference>
<feature type="domain" description="6-phosphogluconate dehydrogenase NADP-binding" evidence="4">
    <location>
        <begin position="5"/>
        <end position="164"/>
    </location>
</feature>
<dbReference type="PANTHER" id="PTHR22981">
    <property type="entry name" value="3-HYDROXYISOBUTYRATE DEHYDROGENASE-RELATED"/>
    <property type="match status" value="1"/>
</dbReference>
<dbReference type="GO" id="GO:0050661">
    <property type="term" value="F:NADP binding"/>
    <property type="evidence" value="ECO:0007669"/>
    <property type="project" value="InterPro"/>
</dbReference>
<evidence type="ECO:0000259" key="5">
    <source>
        <dbReference type="Pfam" id="PF14833"/>
    </source>
</evidence>
<dbReference type="SUPFAM" id="SSF48179">
    <property type="entry name" value="6-phosphogluconate dehydrogenase C-terminal domain-like"/>
    <property type="match status" value="1"/>
</dbReference>
<dbReference type="SUPFAM" id="SSF51735">
    <property type="entry name" value="NAD(P)-binding Rossmann-fold domains"/>
    <property type="match status" value="1"/>
</dbReference>
<comment type="caution">
    <text evidence="6">The sequence shown here is derived from an EMBL/GenBank/DDBJ whole genome shotgun (WGS) entry which is preliminary data.</text>
</comment>
<dbReference type="InterPro" id="IPR029154">
    <property type="entry name" value="HIBADH-like_NADP-bd"/>
</dbReference>
<dbReference type="Proteomes" id="UP000460715">
    <property type="component" value="Unassembled WGS sequence"/>
</dbReference>
<reference evidence="6 7" key="1">
    <citation type="submission" date="2019-03" db="EMBL/GenBank/DDBJ databases">
        <title>Roseomonas sp. a novel Roseomonas species isolated from Sea whip Gorgonian.</title>
        <authorList>
            <person name="Li F."/>
            <person name="Pan X."/>
            <person name="Huang S."/>
            <person name="Li Z."/>
            <person name="Meng B."/>
        </authorList>
    </citation>
    <scope>NUCLEOTIDE SEQUENCE [LARGE SCALE GENOMIC DNA]</scope>
    <source>
        <strain evidence="6 7">M0104</strain>
    </source>
</reference>
<dbReference type="PANTHER" id="PTHR22981:SF7">
    <property type="entry name" value="3-HYDROXYISOBUTYRATE DEHYDROGENASE, MITOCHONDRIAL"/>
    <property type="match status" value="1"/>
</dbReference>
<dbReference type="InterPro" id="IPR008927">
    <property type="entry name" value="6-PGluconate_DH-like_C_sf"/>
</dbReference>
<dbReference type="InterPro" id="IPR013328">
    <property type="entry name" value="6PGD_dom2"/>
</dbReference>
<protein>
    <submittedName>
        <fullName evidence="6">NAD(P)-dependent oxidoreductase</fullName>
    </submittedName>
</protein>
<sequence length="293" mass="30573">MTIETVGVVGLGNMGLPMAATLARKGFDVWGFDLSEERRRLAQAQGIHAVPELAGLLRRVDAVVASLPLGRDVEAMVRTPAGLLDRADRRVIVLDTSTADATTSRRLAALLASRGHGHLDAPVSGGPAGAAGGQLTMMIGGDDEDLSLARPVVEALAARAVHVGPSGAGNVAKLINNMLVAAHLITNGEAFRLAEAAGVKAEAVLEVVNAATGRSAVSEAFYPKWVLSGRFDSGFAAGLMRKDVGLAAEMAAELGLALPLSRHVAEIWSGSREELPDGADFTRMTRYQAPDRE</sequence>
<evidence type="ECO:0000256" key="3">
    <source>
        <dbReference type="PIRSR" id="PIRSR000103-1"/>
    </source>
</evidence>
<dbReference type="InterPro" id="IPR006115">
    <property type="entry name" value="6PGDH_NADP-bd"/>
</dbReference>
<keyword evidence="7" id="KW-1185">Reference proteome</keyword>
<evidence type="ECO:0000256" key="2">
    <source>
        <dbReference type="ARBA" id="ARBA00023027"/>
    </source>
</evidence>
<dbReference type="Gene3D" id="3.40.50.720">
    <property type="entry name" value="NAD(P)-binding Rossmann-like Domain"/>
    <property type="match status" value="1"/>
</dbReference>
<gene>
    <name evidence="6" type="ORF">E0493_18450</name>
</gene>
<keyword evidence="2" id="KW-0520">NAD</keyword>
<evidence type="ECO:0000259" key="4">
    <source>
        <dbReference type="Pfam" id="PF03446"/>
    </source>
</evidence>
<evidence type="ECO:0000313" key="7">
    <source>
        <dbReference type="Proteomes" id="UP000460715"/>
    </source>
</evidence>
<dbReference type="GO" id="GO:0016616">
    <property type="term" value="F:oxidoreductase activity, acting on the CH-OH group of donors, NAD or NADP as acceptor"/>
    <property type="evidence" value="ECO:0007669"/>
    <property type="project" value="TreeGrafter"/>
</dbReference>
<dbReference type="InterPro" id="IPR015815">
    <property type="entry name" value="HIBADH-related"/>
</dbReference>
<dbReference type="InterPro" id="IPR036291">
    <property type="entry name" value="NAD(P)-bd_dom_sf"/>
</dbReference>
<feature type="domain" description="3-hydroxyisobutyrate dehydrogenase-like NAD-binding" evidence="5">
    <location>
        <begin position="167"/>
        <end position="287"/>
    </location>
</feature>
<evidence type="ECO:0000313" key="6">
    <source>
        <dbReference type="EMBL" id="MXP65332.1"/>
    </source>
</evidence>
<proteinExistence type="predicted"/>
<dbReference type="PIRSF" id="PIRSF000103">
    <property type="entry name" value="HIBADH"/>
    <property type="match status" value="1"/>
</dbReference>
<name>A0A845BJH9_9PROT</name>
<dbReference type="Pfam" id="PF03446">
    <property type="entry name" value="NAD_binding_2"/>
    <property type="match status" value="1"/>
</dbReference>
<dbReference type="GO" id="GO:0051287">
    <property type="term" value="F:NAD binding"/>
    <property type="evidence" value="ECO:0007669"/>
    <property type="project" value="InterPro"/>
</dbReference>
<feature type="active site" evidence="3">
    <location>
        <position position="173"/>
    </location>
</feature>
<evidence type="ECO:0000256" key="1">
    <source>
        <dbReference type="ARBA" id="ARBA00023002"/>
    </source>
</evidence>
<dbReference type="RefSeq" id="WP_160938742.1">
    <property type="nucleotide sequence ID" value="NZ_SNVJ01000020.1"/>
</dbReference>
<dbReference type="Gene3D" id="1.10.1040.10">
    <property type="entry name" value="N-(1-d-carboxylethyl)-l-norvaline Dehydrogenase, domain 2"/>
    <property type="match status" value="1"/>
</dbReference>
<dbReference type="OrthoDB" id="7340804at2"/>
<keyword evidence="1" id="KW-0560">Oxidoreductase</keyword>
<organism evidence="6 7">
    <name type="scientific">Teichococcus coralli</name>
    <dbReference type="NCBI Taxonomy" id="2545983"/>
    <lineage>
        <taxon>Bacteria</taxon>
        <taxon>Pseudomonadati</taxon>
        <taxon>Pseudomonadota</taxon>
        <taxon>Alphaproteobacteria</taxon>
        <taxon>Acetobacterales</taxon>
        <taxon>Roseomonadaceae</taxon>
        <taxon>Roseomonas</taxon>
    </lineage>
</organism>
<accession>A0A845BJH9</accession>
<dbReference type="AlphaFoldDB" id="A0A845BJH9"/>